<sequence>MAIPLLKYSPVTQNSRVEGYEIPGDDQPKIYSTQNILSSTDINDLIEAAYRQIFFHAFKADRERFLESQLRSNQITVRDFVRGLLLSNTYRRAFYGMNSNYRYVEQTVQRALGRDVFGKEETLAWSIIVATKGDEGFIDAILDSDEYLDNFGDDILPYQRRRVLPTRSEGELPFNIKSPRYDEYYRSILGFPKPVAQSSVRRFTPQEQKPKAGSPALFMDMVRGLNSLQQAVPSQRVSAVGVNFTSGVPYRKVSFPINDPVAAAAVEKVKQGA</sequence>
<dbReference type="EMBL" id="JADOER010000005">
    <property type="protein sequence ID" value="MBT9312088.1"/>
    <property type="molecule type" value="Genomic_DNA"/>
</dbReference>
<feature type="domain" description="PBS-linker" evidence="7">
    <location>
        <begin position="11"/>
        <end position="188"/>
    </location>
</feature>
<evidence type="ECO:0000313" key="9">
    <source>
        <dbReference type="Proteomes" id="UP001196661"/>
    </source>
</evidence>
<keyword evidence="3 6" id="KW-0605">Phycobilisome</keyword>
<reference evidence="8 9" key="1">
    <citation type="journal article" date="2021" name="Mar. Drugs">
        <title>Genome Reduction and Secondary Metabolism of the Marine Sponge-Associated Cyanobacterium Leptothoe.</title>
        <authorList>
            <person name="Konstantinou D."/>
            <person name="Popin R.V."/>
            <person name="Fewer D.P."/>
            <person name="Sivonen K."/>
            <person name="Gkelis S."/>
        </authorList>
    </citation>
    <scope>NUCLEOTIDE SEQUENCE [LARGE SCALE GENOMIC DNA]</scope>
    <source>
        <strain evidence="8 9">TAU-MAC 1615</strain>
    </source>
</reference>
<comment type="caution">
    <text evidence="8">The sequence shown here is derived from an EMBL/GenBank/DDBJ whole genome shotgun (WGS) entry which is preliminary data.</text>
</comment>
<dbReference type="InterPro" id="IPR016470">
    <property type="entry name" value="Phycobilisome"/>
</dbReference>
<name>A0ABS5Y3K8_9CYAN</name>
<dbReference type="InterPro" id="IPR038255">
    <property type="entry name" value="PBS_linker_sf"/>
</dbReference>
<evidence type="ECO:0000313" key="8">
    <source>
        <dbReference type="EMBL" id="MBT9312088.1"/>
    </source>
</evidence>
<comment type="similarity">
    <text evidence="6">Belongs to the phycobilisome linker protein family.</text>
</comment>
<protein>
    <submittedName>
        <fullName evidence="8">Phycobilisome rod-core linker polypeptide</fullName>
    </submittedName>
</protein>
<accession>A0ABS5Y3K8</accession>
<keyword evidence="5" id="KW-0472">Membrane</keyword>
<dbReference type="Pfam" id="PF00427">
    <property type="entry name" value="PBS_linker_poly"/>
    <property type="match status" value="1"/>
</dbReference>
<dbReference type="Gene3D" id="1.10.3130.20">
    <property type="entry name" value="Phycobilisome linker domain"/>
    <property type="match status" value="1"/>
</dbReference>
<proteinExistence type="inferred from homology"/>
<dbReference type="PIRSF" id="PIRSF005898">
    <property type="entry name" value="Phycobilisome_CpeC/CpcI"/>
    <property type="match status" value="1"/>
</dbReference>
<evidence type="ECO:0000256" key="3">
    <source>
        <dbReference type="ARBA" id="ARBA00022738"/>
    </source>
</evidence>
<dbReference type="PANTHER" id="PTHR34011">
    <property type="entry name" value="PHYCOBILISOME 32.1 KDA LINKER POLYPEPTIDE, PHYCOCYANIN-ASSOCIATED, ROD 2-RELATED"/>
    <property type="match status" value="1"/>
</dbReference>
<evidence type="ECO:0000259" key="7">
    <source>
        <dbReference type="PROSITE" id="PS51445"/>
    </source>
</evidence>
<evidence type="ECO:0000256" key="5">
    <source>
        <dbReference type="ARBA" id="ARBA00023136"/>
    </source>
</evidence>
<keyword evidence="4" id="KW-0793">Thylakoid</keyword>
<keyword evidence="2" id="KW-0042">Antenna complex</keyword>
<gene>
    <name evidence="8" type="ORF">IXB28_07710</name>
</gene>
<organism evidence="8 9">
    <name type="scientific">Leptothoe kymatousa TAU-MAC 1615</name>
    <dbReference type="NCBI Taxonomy" id="2364775"/>
    <lineage>
        <taxon>Bacteria</taxon>
        <taxon>Bacillati</taxon>
        <taxon>Cyanobacteriota</taxon>
        <taxon>Cyanophyceae</taxon>
        <taxon>Nodosilineales</taxon>
        <taxon>Cymatolegaceae</taxon>
        <taxon>Leptothoe</taxon>
        <taxon>Leptothoe kymatousa</taxon>
    </lineage>
</organism>
<dbReference type="PROSITE" id="PS51445">
    <property type="entry name" value="PBS_LINKER"/>
    <property type="match status" value="1"/>
</dbReference>
<dbReference type="InterPro" id="IPR001297">
    <property type="entry name" value="PBS_linker_dom"/>
</dbReference>
<comment type="subcellular location">
    <subcellularLocation>
        <location evidence="1">Endomembrane system</location>
    </subcellularLocation>
</comment>
<evidence type="ECO:0000256" key="2">
    <source>
        <dbReference type="ARBA" id="ARBA00022549"/>
    </source>
</evidence>
<keyword evidence="9" id="KW-1185">Reference proteome</keyword>
<evidence type="ECO:0000256" key="6">
    <source>
        <dbReference type="PROSITE-ProRule" id="PRU00775"/>
    </source>
</evidence>
<evidence type="ECO:0000256" key="4">
    <source>
        <dbReference type="ARBA" id="ARBA00023078"/>
    </source>
</evidence>
<dbReference type="Proteomes" id="UP001196661">
    <property type="component" value="Unassembled WGS sequence"/>
</dbReference>
<dbReference type="RefSeq" id="WP_215617989.1">
    <property type="nucleotide sequence ID" value="NZ_JADOER010000005.1"/>
</dbReference>
<evidence type="ECO:0000256" key="1">
    <source>
        <dbReference type="ARBA" id="ARBA00004308"/>
    </source>
</evidence>